<dbReference type="KEGG" id="taj:C1A40_02825"/>
<keyword evidence="1 2" id="KW-0732">Signal</keyword>
<feature type="signal peptide" evidence="2">
    <location>
        <begin position="1"/>
        <end position="21"/>
    </location>
</feature>
<keyword evidence="6" id="KW-1185">Reference proteome</keyword>
<feature type="domain" description="Secretion system C-terminal sorting" evidence="3">
    <location>
        <begin position="935"/>
        <end position="994"/>
    </location>
</feature>
<protein>
    <submittedName>
        <fullName evidence="5">Uncharacterized protein</fullName>
    </submittedName>
</protein>
<name>A0A2I7SEZ4_9FLAO</name>
<dbReference type="Pfam" id="PF18962">
    <property type="entry name" value="Por_Secre_tail"/>
    <property type="match status" value="1"/>
</dbReference>
<evidence type="ECO:0000256" key="2">
    <source>
        <dbReference type="SAM" id="SignalP"/>
    </source>
</evidence>
<feature type="domain" description="DUF8202" evidence="4">
    <location>
        <begin position="249"/>
        <end position="414"/>
    </location>
</feature>
<dbReference type="EMBL" id="CP025938">
    <property type="protein sequence ID" value="AUS04471.1"/>
    <property type="molecule type" value="Genomic_DNA"/>
</dbReference>
<evidence type="ECO:0000259" key="4">
    <source>
        <dbReference type="Pfam" id="PF26628"/>
    </source>
</evidence>
<organism evidence="5 6">
    <name type="scientific">Pseudotamlana carrageenivorans</name>
    <dbReference type="NCBI Taxonomy" id="2069432"/>
    <lineage>
        <taxon>Bacteria</taxon>
        <taxon>Pseudomonadati</taxon>
        <taxon>Bacteroidota</taxon>
        <taxon>Flavobacteriia</taxon>
        <taxon>Flavobacteriales</taxon>
        <taxon>Flavobacteriaceae</taxon>
        <taxon>Pseudotamlana</taxon>
    </lineage>
</organism>
<dbReference type="RefSeq" id="WP_102994579.1">
    <property type="nucleotide sequence ID" value="NZ_CP025938.1"/>
</dbReference>
<dbReference type="NCBIfam" id="TIGR04183">
    <property type="entry name" value="Por_Secre_tail"/>
    <property type="match status" value="1"/>
</dbReference>
<evidence type="ECO:0000313" key="5">
    <source>
        <dbReference type="EMBL" id="AUS04471.1"/>
    </source>
</evidence>
<evidence type="ECO:0000259" key="3">
    <source>
        <dbReference type="Pfam" id="PF18962"/>
    </source>
</evidence>
<dbReference type="InterPro" id="IPR058515">
    <property type="entry name" value="DUF8202"/>
</dbReference>
<dbReference type="OrthoDB" id="2582440at2"/>
<proteinExistence type="predicted"/>
<sequence>MSQIKHLTVLITLLIFNINHAQTGPGGVGTNDGTSNLIMWFRPDHGVSTSGSAVDSWENAAGVAAFNMSETTTQRPTLITNAVNGYGEISFSGSNRLRTGLTLTASNFIVDEASSFVVVRADNTTQKSCVYTTDALVGSTRFTCHIPWNGSVYFDIGTCCGTDARIQVGGLPNLTDYSIWSYDANPTTGKQLYRNENLLQNRGNTRNYNSYSTQRFNLGGNTSGTAGFVGDMTEVAIFKTKVNAAQRIIINNYLSAKYDQTLTANNFYLQDNAANGDFDHNVAGIGQASDGSSHTDSQGTGIVRIHTPSNLSNGDYLFWGENIKDATYEFATNTTNYTEQLNTTWRVSKTNDLGTVTVSFDTSALDLSGFQGGACPSLQLIVDNDANLLSPTTVYPLTISGTTATATGVSFSDGDYFTLRYTDQIVWDGSAFFNGSGTANAPSAADACLKLTVKAGSPATLSATAHVREVEVESSATLNINDGLLLEVEDSVIIDGTLDLLGEAQLIQNHSGPTTNSGNGTLIIRQQGTTNLYNYNYWSAPVNKAGVWEIGWLEDASGQIAFTSNLNADPSTSPITLSSRWLYTFSGATNDYDAWQKIETNIPISSAEGYTLKGSGATGTEQEYVFNGIPNDGNYTKVAVPGYDLLLGNPYPSALNADQFITDNTGIIDGTLYFWEHFITNNSHYLKDYEGGYATYNLMMGTSAAIPDNSGLTSGLGSASKAKPTGNISVGQGFFVTITSTGFVTFNNNQRVFAKDSDGGSVFYKSNSNKSTTTQDNRTKIWFAFLEPNNIKKTMGLGYDPNHATIGYDHGYDAIAFNEFKNDIYWPLEDKELVIQALPQINIEDELPVTIKAIDSGIYKMTIDDSQNLPDALEVFLKDYETNSYYDLRHTIAEITLQSGTYENRFAIVFQKESLLNTEGVAKNTVTATYNKPTETLTLNHTEDLSNIASVIIYDVNGKKVITKRSLKSANIDVSSLSEGLYILNLKLKSDSNTRSMKFLKY</sequence>
<feature type="chain" id="PRO_5014334132" evidence="2">
    <location>
        <begin position="22"/>
        <end position="1002"/>
    </location>
</feature>
<dbReference type="AlphaFoldDB" id="A0A2I7SEZ4"/>
<dbReference type="InterPro" id="IPR026444">
    <property type="entry name" value="Secre_tail"/>
</dbReference>
<evidence type="ECO:0000256" key="1">
    <source>
        <dbReference type="ARBA" id="ARBA00022729"/>
    </source>
</evidence>
<dbReference type="Proteomes" id="UP000236592">
    <property type="component" value="Chromosome"/>
</dbReference>
<reference evidence="6" key="1">
    <citation type="submission" date="2018-01" db="EMBL/GenBank/DDBJ databases">
        <title>Complete genome of Tamlana sp. UJ94.</title>
        <authorList>
            <person name="Jung J."/>
            <person name="Chung D."/>
            <person name="Bae S.S."/>
            <person name="Baek K."/>
        </authorList>
    </citation>
    <scope>NUCLEOTIDE SEQUENCE [LARGE SCALE GENOMIC DNA]</scope>
    <source>
        <strain evidence="6">UJ94</strain>
    </source>
</reference>
<accession>A0A2I7SEZ4</accession>
<gene>
    <name evidence="5" type="ORF">C1A40_02825</name>
</gene>
<dbReference type="Pfam" id="PF26628">
    <property type="entry name" value="DUF8202"/>
    <property type="match status" value="1"/>
</dbReference>
<evidence type="ECO:0000313" key="6">
    <source>
        <dbReference type="Proteomes" id="UP000236592"/>
    </source>
</evidence>